<dbReference type="SUPFAM" id="SSF48403">
    <property type="entry name" value="Ankyrin repeat"/>
    <property type="match status" value="1"/>
</dbReference>
<evidence type="ECO:0000256" key="3">
    <source>
        <dbReference type="PROSITE-ProRule" id="PRU00023"/>
    </source>
</evidence>
<dbReference type="PANTHER" id="PTHR24171">
    <property type="entry name" value="ANKYRIN REPEAT DOMAIN-CONTAINING PROTEIN 39-RELATED"/>
    <property type="match status" value="1"/>
</dbReference>
<reference evidence="5" key="1">
    <citation type="journal article" date="2019" name="Int. J. Syst. Evol. Microbiol.">
        <title>The Global Catalogue of Microorganisms (GCM) 10K type strain sequencing project: providing services to taxonomists for standard genome sequencing and annotation.</title>
        <authorList>
            <consortium name="The Broad Institute Genomics Platform"/>
            <consortium name="The Broad Institute Genome Sequencing Center for Infectious Disease"/>
            <person name="Wu L."/>
            <person name="Ma J."/>
        </authorList>
    </citation>
    <scope>NUCLEOTIDE SEQUENCE [LARGE SCALE GENOMIC DNA]</scope>
    <source>
        <strain evidence="5">CCM 8691</strain>
    </source>
</reference>
<organism evidence="4 5">
    <name type="scientific">Pedobacter lithocola</name>
    <dbReference type="NCBI Taxonomy" id="1908239"/>
    <lineage>
        <taxon>Bacteria</taxon>
        <taxon>Pseudomonadati</taxon>
        <taxon>Bacteroidota</taxon>
        <taxon>Sphingobacteriia</taxon>
        <taxon>Sphingobacteriales</taxon>
        <taxon>Sphingobacteriaceae</taxon>
        <taxon>Pedobacter</taxon>
    </lineage>
</organism>
<evidence type="ECO:0000256" key="2">
    <source>
        <dbReference type="ARBA" id="ARBA00023043"/>
    </source>
</evidence>
<accession>A0ABV8P8G9</accession>
<dbReference type="PRINTS" id="PR01415">
    <property type="entry name" value="ANKYRIN"/>
</dbReference>
<name>A0ABV8P8G9_9SPHI</name>
<evidence type="ECO:0000313" key="5">
    <source>
        <dbReference type="Proteomes" id="UP001595789"/>
    </source>
</evidence>
<dbReference type="EMBL" id="JBHSBW010000011">
    <property type="protein sequence ID" value="MFC4211614.1"/>
    <property type="molecule type" value="Genomic_DNA"/>
</dbReference>
<evidence type="ECO:0000313" key="4">
    <source>
        <dbReference type="EMBL" id="MFC4211614.1"/>
    </source>
</evidence>
<dbReference type="Gene3D" id="1.25.40.20">
    <property type="entry name" value="Ankyrin repeat-containing domain"/>
    <property type="match status" value="1"/>
</dbReference>
<feature type="repeat" description="ANK" evidence="3">
    <location>
        <begin position="34"/>
        <end position="66"/>
    </location>
</feature>
<dbReference type="SMART" id="SM00248">
    <property type="entry name" value="ANK"/>
    <property type="match status" value="4"/>
</dbReference>
<gene>
    <name evidence="4" type="ORF">ACFOWA_10495</name>
</gene>
<comment type="caution">
    <text evidence="4">The sequence shown here is derived from an EMBL/GenBank/DDBJ whole genome shotgun (WGS) entry which is preliminary data.</text>
</comment>
<dbReference type="PROSITE" id="PS50088">
    <property type="entry name" value="ANK_REPEAT"/>
    <property type="match status" value="2"/>
</dbReference>
<sequence>MKNKIFSLAMDGKTEAMAQELRLNNADVNKNDDLGYSALAIAVARGHKEAVKVLLDYGASANTQDAKGNTPLHYVSENNDLELARLLLNHGADLSLQNTSGNQPLWTATFSAADGDKSKLPLVKLLLERGADREHLNSVGKKPLDIAQKIGVQDLIDICPDYITTW</sequence>
<evidence type="ECO:0000256" key="1">
    <source>
        <dbReference type="ARBA" id="ARBA00022737"/>
    </source>
</evidence>
<dbReference type="Proteomes" id="UP001595789">
    <property type="component" value="Unassembled WGS sequence"/>
</dbReference>
<keyword evidence="1" id="KW-0677">Repeat</keyword>
<dbReference type="InterPro" id="IPR036770">
    <property type="entry name" value="Ankyrin_rpt-contain_sf"/>
</dbReference>
<dbReference type="InterPro" id="IPR002110">
    <property type="entry name" value="Ankyrin_rpt"/>
</dbReference>
<proteinExistence type="predicted"/>
<dbReference type="Pfam" id="PF12796">
    <property type="entry name" value="Ank_2"/>
    <property type="match status" value="1"/>
</dbReference>
<protein>
    <submittedName>
        <fullName evidence="4">Ankyrin repeat domain-containing protein</fullName>
    </submittedName>
</protein>
<dbReference type="RefSeq" id="WP_378984879.1">
    <property type="nucleotide sequence ID" value="NZ_JBHSBW010000011.1"/>
</dbReference>
<dbReference type="PROSITE" id="PS50297">
    <property type="entry name" value="ANK_REP_REGION"/>
    <property type="match status" value="2"/>
</dbReference>
<keyword evidence="5" id="KW-1185">Reference proteome</keyword>
<keyword evidence="2 3" id="KW-0040">ANK repeat</keyword>
<feature type="repeat" description="ANK" evidence="3">
    <location>
        <begin position="67"/>
        <end position="99"/>
    </location>
</feature>